<dbReference type="RefSeq" id="WP_073589646.1">
    <property type="nucleotide sequence ID" value="NZ_FRFD01000008.1"/>
</dbReference>
<gene>
    <name evidence="1" type="ORF">SAMN02745217_03000</name>
</gene>
<name>A0A1M7YEE4_9FIRM</name>
<reference evidence="1 2" key="1">
    <citation type="submission" date="2016-12" db="EMBL/GenBank/DDBJ databases">
        <authorList>
            <person name="Song W.-J."/>
            <person name="Kurnit D.M."/>
        </authorList>
    </citation>
    <scope>NUCLEOTIDE SEQUENCE [LARGE SCALE GENOMIC DNA]</scope>
    <source>
        <strain evidence="1 2">DSM 12503</strain>
    </source>
</reference>
<proteinExistence type="predicted"/>
<keyword evidence="2" id="KW-1185">Reference proteome</keyword>
<sequence length="161" mass="18611">MKYFEYDLWMDTNNEIDSKRQAALEIWEERARLYVEEYLEAKKYLSKAFIKAYEGNFGFRGCYLSGLLLSGADRKGVLTCKLLLSDLVDSWQLTYSGLEALNYHPAKEEGPFALPSGYMTLEFSELLIVNEEKLSHEFLFSNGSTLLVHFLRVTVKKINQP</sequence>
<evidence type="ECO:0000313" key="2">
    <source>
        <dbReference type="Proteomes" id="UP000184612"/>
    </source>
</evidence>
<dbReference type="AlphaFoldDB" id="A0A1M7YEE4"/>
<accession>A0A1M7YEE4</accession>
<organism evidence="1 2">
    <name type="scientific">Anaerocolumna xylanovorans DSM 12503</name>
    <dbReference type="NCBI Taxonomy" id="1121345"/>
    <lineage>
        <taxon>Bacteria</taxon>
        <taxon>Bacillati</taxon>
        <taxon>Bacillota</taxon>
        <taxon>Clostridia</taxon>
        <taxon>Lachnospirales</taxon>
        <taxon>Lachnospiraceae</taxon>
        <taxon>Anaerocolumna</taxon>
    </lineage>
</organism>
<dbReference type="OrthoDB" id="2082233at2"/>
<dbReference type="EMBL" id="FRFD01000008">
    <property type="protein sequence ID" value="SHO50983.1"/>
    <property type="molecule type" value="Genomic_DNA"/>
</dbReference>
<protein>
    <submittedName>
        <fullName evidence="1">Uncharacterized protein</fullName>
    </submittedName>
</protein>
<dbReference type="Proteomes" id="UP000184612">
    <property type="component" value="Unassembled WGS sequence"/>
</dbReference>
<evidence type="ECO:0000313" key="1">
    <source>
        <dbReference type="EMBL" id="SHO50983.1"/>
    </source>
</evidence>